<protein>
    <submittedName>
        <fullName evidence="3">SGNH/GDSL hydrolase family protein</fullName>
        <ecNumber evidence="3">3.1.-.-</ecNumber>
    </submittedName>
</protein>
<sequence>MNRWRKAFTILAATAMGALALPAAATASTEPEPVQYVALGDSYASGVGAGDYIPDGTLCLRSNNAYSAIWADDTGADLDFQACGGAQIPDVYSSQIDALDEETDLVTISIGGNDVGFAGIMIGCTVLPDFACIDKVDKAEADGRDRVAGELEQLYADLDAAAPNATVVVMGYPKLFSEVTCSYNAGISVAEQRRINDGVLVMDSIIREAAEAQGFRYADPVPTFEGHGSCAHPMYVHGLRGFAPESYHPTSLGQSDGFLPAFETAL</sequence>
<dbReference type="InterPro" id="IPR036514">
    <property type="entry name" value="SGNH_hydro_sf"/>
</dbReference>
<gene>
    <name evidence="3" type="ORF">ACFPET_05065</name>
</gene>
<dbReference type="InterPro" id="IPR037460">
    <property type="entry name" value="SEST-like"/>
</dbReference>
<dbReference type="EMBL" id="JBHSDK010000007">
    <property type="protein sequence ID" value="MFC4334565.1"/>
    <property type="molecule type" value="Genomic_DNA"/>
</dbReference>
<dbReference type="EC" id="3.1.-.-" evidence="3"/>
<evidence type="ECO:0000259" key="2">
    <source>
        <dbReference type="Pfam" id="PF13472"/>
    </source>
</evidence>
<name>A0ABV8TVT4_9ACTN</name>
<dbReference type="PANTHER" id="PTHR37981">
    <property type="entry name" value="LIPASE 2"/>
    <property type="match status" value="1"/>
</dbReference>
<proteinExistence type="predicted"/>
<dbReference type="Gene3D" id="3.40.50.1110">
    <property type="entry name" value="SGNH hydrolase"/>
    <property type="match status" value="1"/>
</dbReference>
<keyword evidence="1" id="KW-0732">Signal</keyword>
<evidence type="ECO:0000313" key="4">
    <source>
        <dbReference type="Proteomes" id="UP001595823"/>
    </source>
</evidence>
<accession>A0ABV8TVT4</accession>
<evidence type="ECO:0000256" key="1">
    <source>
        <dbReference type="SAM" id="SignalP"/>
    </source>
</evidence>
<dbReference type="RefSeq" id="WP_380618380.1">
    <property type="nucleotide sequence ID" value="NZ_JBHSDK010000007.1"/>
</dbReference>
<dbReference type="InterPro" id="IPR013830">
    <property type="entry name" value="SGNH_hydro"/>
</dbReference>
<feature type="signal peptide" evidence="1">
    <location>
        <begin position="1"/>
        <end position="27"/>
    </location>
</feature>
<dbReference type="Proteomes" id="UP001595823">
    <property type="component" value="Unassembled WGS sequence"/>
</dbReference>
<comment type="caution">
    <text evidence="3">The sequence shown here is derived from an EMBL/GenBank/DDBJ whole genome shotgun (WGS) entry which is preliminary data.</text>
</comment>
<keyword evidence="3" id="KW-0378">Hydrolase</keyword>
<evidence type="ECO:0000313" key="3">
    <source>
        <dbReference type="EMBL" id="MFC4334565.1"/>
    </source>
</evidence>
<feature type="chain" id="PRO_5047421091" evidence="1">
    <location>
        <begin position="28"/>
        <end position="266"/>
    </location>
</feature>
<dbReference type="PANTHER" id="PTHR37981:SF1">
    <property type="entry name" value="SGNH HYDROLASE-TYPE ESTERASE DOMAIN-CONTAINING PROTEIN"/>
    <property type="match status" value="1"/>
</dbReference>
<keyword evidence="4" id="KW-1185">Reference proteome</keyword>
<feature type="domain" description="SGNH hydrolase-type esterase" evidence="2">
    <location>
        <begin position="38"/>
        <end position="254"/>
    </location>
</feature>
<dbReference type="Pfam" id="PF13472">
    <property type="entry name" value="Lipase_GDSL_2"/>
    <property type="match status" value="1"/>
</dbReference>
<reference evidence="4" key="1">
    <citation type="journal article" date="2019" name="Int. J. Syst. Evol. Microbiol.">
        <title>The Global Catalogue of Microorganisms (GCM) 10K type strain sequencing project: providing services to taxonomists for standard genome sequencing and annotation.</title>
        <authorList>
            <consortium name="The Broad Institute Genomics Platform"/>
            <consortium name="The Broad Institute Genome Sequencing Center for Infectious Disease"/>
            <person name="Wu L."/>
            <person name="Ma J."/>
        </authorList>
    </citation>
    <scope>NUCLEOTIDE SEQUENCE [LARGE SCALE GENOMIC DNA]</scope>
    <source>
        <strain evidence="4">IBRC-M 10908</strain>
    </source>
</reference>
<organism evidence="3 4">
    <name type="scientific">Salininema proteolyticum</name>
    <dbReference type="NCBI Taxonomy" id="1607685"/>
    <lineage>
        <taxon>Bacteria</taxon>
        <taxon>Bacillati</taxon>
        <taxon>Actinomycetota</taxon>
        <taxon>Actinomycetes</taxon>
        <taxon>Glycomycetales</taxon>
        <taxon>Glycomycetaceae</taxon>
        <taxon>Salininema</taxon>
    </lineage>
</organism>
<dbReference type="GO" id="GO:0016787">
    <property type="term" value="F:hydrolase activity"/>
    <property type="evidence" value="ECO:0007669"/>
    <property type="project" value="UniProtKB-KW"/>
</dbReference>
<dbReference type="CDD" id="cd01823">
    <property type="entry name" value="SEST_like"/>
    <property type="match status" value="1"/>
</dbReference>
<dbReference type="SUPFAM" id="SSF52266">
    <property type="entry name" value="SGNH hydrolase"/>
    <property type="match status" value="1"/>
</dbReference>